<name>A0A9N8E6J1_9STRA</name>
<dbReference type="SUPFAM" id="SSF51735">
    <property type="entry name" value="NAD(P)-binding Rossmann-fold domains"/>
    <property type="match status" value="1"/>
</dbReference>
<reference evidence="1" key="1">
    <citation type="submission" date="2020-06" db="EMBL/GenBank/DDBJ databases">
        <authorList>
            <consortium name="Plant Systems Biology data submission"/>
        </authorList>
    </citation>
    <scope>NUCLEOTIDE SEQUENCE</scope>
    <source>
        <strain evidence="1">D6</strain>
    </source>
</reference>
<sequence>MSDTSTSMVTLAGTIASLVLAAGQFDNHLWRIICIFGGSKILPVVYGDQAWYVQWLISLAVNAAIWWIPHLRTAYKRSGCVVITGADSGMGQATVLYLAETNDNAANNGSYDKIFAAAFNAKQALEKLEEKIKDKSKMKYIQVIPLDATKDDSVKQAAATVSTFLKEKSSFLSGVVCYHGIGYNGPLPYMPMSLYQTQMDVNYFGNIRMTQAFLPLLQSTTNATTHFRRMIFTGTGGGPCTPCPSLLSAYMSSKFAGEAMAQCLKQELYMTQGDGPKIDVSVINPGFVKPTQLMADGIKLTEKMWKMCEDQEGSSIAKDTYGKMMEHFQLYAELQPGTHVSEVSKAAEQALTAHSPRSSYKVGIDSKLAPIVGMFPTGVREWIARNGIYGVLSPAKTVPGYRV</sequence>
<keyword evidence="2" id="KW-1185">Reference proteome</keyword>
<proteinExistence type="predicted"/>
<dbReference type="Proteomes" id="UP001153069">
    <property type="component" value="Unassembled WGS sequence"/>
</dbReference>
<evidence type="ECO:0000313" key="2">
    <source>
        <dbReference type="Proteomes" id="UP001153069"/>
    </source>
</evidence>
<dbReference type="PANTHER" id="PTHR43313">
    <property type="entry name" value="SHORT-CHAIN DEHYDROGENASE/REDUCTASE FAMILY 9C"/>
    <property type="match status" value="1"/>
</dbReference>
<dbReference type="EMBL" id="CAICTM010000549">
    <property type="protein sequence ID" value="CAB9512689.1"/>
    <property type="molecule type" value="Genomic_DNA"/>
</dbReference>
<accession>A0A9N8E6J1</accession>
<dbReference type="AlphaFoldDB" id="A0A9N8E6J1"/>
<dbReference type="GO" id="GO:0008202">
    <property type="term" value="P:steroid metabolic process"/>
    <property type="evidence" value="ECO:0007669"/>
    <property type="project" value="TreeGrafter"/>
</dbReference>
<dbReference type="Pfam" id="PF00106">
    <property type="entry name" value="adh_short"/>
    <property type="match status" value="1"/>
</dbReference>
<dbReference type="PANTHER" id="PTHR43313:SF1">
    <property type="entry name" value="3BETA-HYDROXYSTEROID DEHYDROGENASE DHS-16"/>
    <property type="match status" value="1"/>
</dbReference>
<dbReference type="OrthoDB" id="1274115at2759"/>
<organism evidence="1 2">
    <name type="scientific">Seminavis robusta</name>
    <dbReference type="NCBI Taxonomy" id="568900"/>
    <lineage>
        <taxon>Eukaryota</taxon>
        <taxon>Sar</taxon>
        <taxon>Stramenopiles</taxon>
        <taxon>Ochrophyta</taxon>
        <taxon>Bacillariophyta</taxon>
        <taxon>Bacillariophyceae</taxon>
        <taxon>Bacillariophycidae</taxon>
        <taxon>Naviculales</taxon>
        <taxon>Naviculaceae</taxon>
        <taxon>Seminavis</taxon>
    </lineage>
</organism>
<dbReference type="InterPro" id="IPR036291">
    <property type="entry name" value="NAD(P)-bd_dom_sf"/>
</dbReference>
<evidence type="ECO:0000313" key="1">
    <source>
        <dbReference type="EMBL" id="CAB9512689.1"/>
    </source>
</evidence>
<gene>
    <name evidence="1" type="ORF">SEMRO_550_G164690.1</name>
</gene>
<dbReference type="GO" id="GO:0016491">
    <property type="term" value="F:oxidoreductase activity"/>
    <property type="evidence" value="ECO:0007669"/>
    <property type="project" value="TreeGrafter"/>
</dbReference>
<dbReference type="InterPro" id="IPR002347">
    <property type="entry name" value="SDR_fam"/>
</dbReference>
<protein>
    <submittedName>
        <fullName evidence="1">Beta-hydroxybutyrate dehydrogenase, mitochondrial</fullName>
    </submittedName>
</protein>
<comment type="caution">
    <text evidence="1">The sequence shown here is derived from an EMBL/GenBank/DDBJ whole genome shotgun (WGS) entry which is preliminary data.</text>
</comment>
<dbReference type="Gene3D" id="3.40.50.720">
    <property type="entry name" value="NAD(P)-binding Rossmann-like Domain"/>
    <property type="match status" value="1"/>
</dbReference>